<sequence length="89" mass="10246">MRTFLNTIRTIKVYNEIVNDETIFDNGRTTIYPPDEFNIRLIKDSLSFDNGDAVDVIRTTHSRRVDIYKYNPSLSVHAPQSDEGDDHGT</sequence>
<dbReference type="Proteomes" id="UP000489600">
    <property type="component" value="Unassembled WGS sequence"/>
</dbReference>
<evidence type="ECO:0000313" key="1">
    <source>
        <dbReference type="EMBL" id="VVB04216.1"/>
    </source>
</evidence>
<protein>
    <submittedName>
        <fullName evidence="1">Uncharacterized protein</fullName>
    </submittedName>
</protein>
<name>A0A565BS62_9BRAS</name>
<comment type="caution">
    <text evidence="1">The sequence shown here is derived from an EMBL/GenBank/DDBJ whole genome shotgun (WGS) entry which is preliminary data.</text>
</comment>
<organism evidence="1 2">
    <name type="scientific">Arabis nemorensis</name>
    <dbReference type="NCBI Taxonomy" id="586526"/>
    <lineage>
        <taxon>Eukaryota</taxon>
        <taxon>Viridiplantae</taxon>
        <taxon>Streptophyta</taxon>
        <taxon>Embryophyta</taxon>
        <taxon>Tracheophyta</taxon>
        <taxon>Spermatophyta</taxon>
        <taxon>Magnoliopsida</taxon>
        <taxon>eudicotyledons</taxon>
        <taxon>Gunneridae</taxon>
        <taxon>Pentapetalae</taxon>
        <taxon>rosids</taxon>
        <taxon>malvids</taxon>
        <taxon>Brassicales</taxon>
        <taxon>Brassicaceae</taxon>
        <taxon>Arabideae</taxon>
        <taxon>Arabis</taxon>
    </lineage>
</organism>
<accession>A0A565BS62</accession>
<dbReference type="EMBL" id="CABITT030000005">
    <property type="protein sequence ID" value="VVB04216.1"/>
    <property type="molecule type" value="Genomic_DNA"/>
</dbReference>
<dbReference type="AlphaFoldDB" id="A0A565BS62"/>
<gene>
    <name evidence="1" type="ORF">ANE_LOCUS14660</name>
</gene>
<reference evidence="1" key="1">
    <citation type="submission" date="2019-07" db="EMBL/GenBank/DDBJ databases">
        <authorList>
            <person name="Dittberner H."/>
        </authorList>
    </citation>
    <scope>NUCLEOTIDE SEQUENCE [LARGE SCALE GENOMIC DNA]</scope>
</reference>
<evidence type="ECO:0000313" key="2">
    <source>
        <dbReference type="Proteomes" id="UP000489600"/>
    </source>
</evidence>
<keyword evidence="2" id="KW-1185">Reference proteome</keyword>
<proteinExistence type="predicted"/>